<evidence type="ECO:0000313" key="1">
    <source>
        <dbReference type="EMBL" id="GID74582.1"/>
    </source>
</evidence>
<dbReference type="RefSeq" id="WP_203763184.1">
    <property type="nucleotide sequence ID" value="NZ_BAAABO010000012.1"/>
</dbReference>
<accession>A0ABQ3Y3L0</accession>
<dbReference type="EMBL" id="BOMI01000063">
    <property type="protein sequence ID" value="GID74582.1"/>
    <property type="molecule type" value="Genomic_DNA"/>
</dbReference>
<proteinExistence type="predicted"/>
<comment type="caution">
    <text evidence="1">The sequence shown here is derived from an EMBL/GenBank/DDBJ whole genome shotgun (WGS) entry which is preliminary data.</text>
</comment>
<evidence type="ECO:0000313" key="2">
    <source>
        <dbReference type="Proteomes" id="UP000609879"/>
    </source>
</evidence>
<dbReference type="Proteomes" id="UP000609879">
    <property type="component" value="Unassembled WGS sequence"/>
</dbReference>
<reference evidence="1 2" key="1">
    <citation type="submission" date="2021-01" db="EMBL/GenBank/DDBJ databases">
        <title>Whole genome shotgun sequence of Actinoplanes deccanensis NBRC 13994.</title>
        <authorList>
            <person name="Komaki H."/>
            <person name="Tamura T."/>
        </authorList>
    </citation>
    <scope>NUCLEOTIDE SEQUENCE [LARGE SCALE GENOMIC DNA]</scope>
    <source>
        <strain evidence="1 2">NBRC 13994</strain>
    </source>
</reference>
<name>A0ABQ3Y3L0_9ACTN</name>
<organism evidence="1 2">
    <name type="scientific">Paractinoplanes deccanensis</name>
    <dbReference type="NCBI Taxonomy" id="113561"/>
    <lineage>
        <taxon>Bacteria</taxon>
        <taxon>Bacillati</taxon>
        <taxon>Actinomycetota</taxon>
        <taxon>Actinomycetes</taxon>
        <taxon>Micromonosporales</taxon>
        <taxon>Micromonosporaceae</taxon>
        <taxon>Paractinoplanes</taxon>
    </lineage>
</organism>
<gene>
    <name evidence="1" type="ORF">Ade02nite_32230</name>
</gene>
<sequence>MSDVVMALVRAGLRLDEFVEAPVAALYDGLGDAAGDLPAYYVIKATKG</sequence>
<protein>
    <submittedName>
        <fullName evidence="1">Uncharacterized protein</fullName>
    </submittedName>
</protein>
<keyword evidence="2" id="KW-1185">Reference proteome</keyword>